<gene>
    <name evidence="36" type="primary">LBR</name>
</gene>
<sequence>MPNKKFNIGEVVMGRWPGSSLYYEVKILSYEEKDQLYIVKYKDGTELELKENDIKVNLYGTVGETVRFLWSPKRGPPKKGGSASSSPRRRSRSRSRSPARAQKRSTRRSSSHGRDSKRELKKVDILEVKLTPEILSPLGNQKPSENSINKTNDDYDGTGENNTHKISEVRKTVSEKCKTGSDKDMAVHYSLRPRREETKLVRLKTEEERKVVKVRMPQTKELEFGGKIGAFFMLFLLPATVLLLLIICGSNDPSNLNFPPVLPSLDTLWNSTALGIIVLWFLFQALIYAVPIGKVVEGVPLASRKRLKYRINAFFAFLVSAVAVGAALYYEVDLVYIHKHFLQFAVAAMTFSVLLSIYLYIRSRRAAEDELAPGGNSGNFIYDFFIGHELNPRIGNFDLKYFCELRPGLIGWVVINLAMLLAEMNVQGHEVPSLAMILVNCFQFLYVVDALWNEEAILTTMDIVHDGFGFMLAFGDLVWVPFVYSLQAFYLVNHPNELSWPLASAAVVLNTLGYIIFRRANSQKNAFRRNPLDPRLANLKTIPTATGKSLLVSGWWGFVRHPNYLGDLIMALAWSLPCGFNHILPYFYIIYFTFLLIHREARDEHQCRKKYGLAWDEYCQRVHYRIFPYIY</sequence>
<dbReference type="PANTHER" id="PTHR21257">
    <property type="entry name" value="DELTA(14)-STEROL REDUCTASE"/>
    <property type="match status" value="1"/>
</dbReference>
<evidence type="ECO:0000256" key="8">
    <source>
        <dbReference type="ARBA" id="ARBA00022516"/>
    </source>
</evidence>
<dbReference type="EMBL" id="AFYH01130928">
    <property type="status" value="NOT_ANNOTATED_CDS"/>
    <property type="molecule type" value="Genomic_DNA"/>
</dbReference>
<reference evidence="36" key="2">
    <citation type="submission" date="2025-08" db="UniProtKB">
        <authorList>
            <consortium name="Ensembl"/>
        </authorList>
    </citation>
    <scope>IDENTIFICATION</scope>
</reference>
<keyword evidence="19" id="KW-0238">DNA-binding</keyword>
<evidence type="ECO:0000256" key="3">
    <source>
        <dbReference type="ARBA" id="ARBA00004770"/>
    </source>
</evidence>
<keyword evidence="37" id="KW-1185">Reference proteome</keyword>
<evidence type="ECO:0000256" key="26">
    <source>
        <dbReference type="ARBA" id="ARBA00030165"/>
    </source>
</evidence>
<dbReference type="Proteomes" id="UP000008672">
    <property type="component" value="Unassembled WGS sequence"/>
</dbReference>
<dbReference type="Ensembl" id="ENSLACT00000014499.1">
    <property type="protein sequence ID" value="ENSLACP00000014399.1"/>
    <property type="gene ID" value="ENSLACG00000012673.2"/>
</dbReference>
<dbReference type="GO" id="GO:0005637">
    <property type="term" value="C:nuclear inner membrane"/>
    <property type="evidence" value="ECO:0007669"/>
    <property type="project" value="UniProtKB-SubCell"/>
</dbReference>
<evidence type="ECO:0000256" key="18">
    <source>
        <dbReference type="ARBA" id="ARBA00023098"/>
    </source>
</evidence>
<dbReference type="EMBL" id="AFYH01130925">
    <property type="status" value="NOT_ANNOTATED_CDS"/>
    <property type="molecule type" value="Genomic_DNA"/>
</dbReference>
<feature type="transmembrane region" description="Helical" evidence="33">
    <location>
        <begin position="342"/>
        <end position="361"/>
    </location>
</feature>
<evidence type="ECO:0000256" key="11">
    <source>
        <dbReference type="ARBA" id="ARBA00022692"/>
    </source>
</evidence>
<evidence type="ECO:0000256" key="5">
    <source>
        <dbReference type="ARBA" id="ARBA00012413"/>
    </source>
</evidence>
<dbReference type="EMBL" id="AFYH01130930">
    <property type="status" value="NOT_ANNOTATED_CDS"/>
    <property type="molecule type" value="Genomic_DNA"/>
</dbReference>
<keyword evidence="13 33" id="KW-0256">Endoplasmic reticulum</keyword>
<dbReference type="UniPathway" id="UPA00063"/>
<feature type="transmembrane region" description="Helical" evidence="33">
    <location>
        <begin position="537"/>
        <end position="559"/>
    </location>
</feature>
<evidence type="ECO:0000256" key="1">
    <source>
        <dbReference type="ARBA" id="ARBA00004473"/>
    </source>
</evidence>
<dbReference type="eggNOG" id="KOG1435">
    <property type="taxonomic scope" value="Eukaryota"/>
</dbReference>
<evidence type="ECO:0000256" key="4">
    <source>
        <dbReference type="ARBA" id="ARBA00005402"/>
    </source>
</evidence>
<feature type="transmembrane region" description="Helical" evidence="33">
    <location>
        <begin position="579"/>
        <end position="598"/>
    </location>
</feature>
<dbReference type="EMBL" id="AFYH01130927">
    <property type="status" value="NOT_ANNOTATED_CDS"/>
    <property type="molecule type" value="Genomic_DNA"/>
</dbReference>
<dbReference type="FunFam" id="1.20.120.1630:FF:000001">
    <property type="entry name" value="delta(14)-sterol reductase isoform X1"/>
    <property type="match status" value="1"/>
</dbReference>
<feature type="region of interest" description="Disordered" evidence="34">
    <location>
        <begin position="134"/>
        <end position="162"/>
    </location>
</feature>
<keyword evidence="9 33" id="KW-0153">Cholesterol metabolism</keyword>
<comment type="subcellular location">
    <subcellularLocation>
        <location evidence="2">Cytoplasm</location>
    </subcellularLocation>
    <subcellularLocation>
        <location evidence="33">Endoplasmic reticulum membrane</location>
        <topology evidence="33">Multi-pass membrane protein</topology>
    </subcellularLocation>
    <subcellularLocation>
        <location evidence="1">Nucleus inner membrane</location>
        <topology evidence="1">Multi-pass membrane protein</topology>
    </subcellularLocation>
</comment>
<dbReference type="EMBL" id="AFYH01130929">
    <property type="status" value="NOT_ANNOTATED_CDS"/>
    <property type="molecule type" value="Genomic_DNA"/>
</dbReference>
<evidence type="ECO:0000256" key="30">
    <source>
        <dbReference type="ARBA" id="ARBA00048100"/>
    </source>
</evidence>
<evidence type="ECO:0000256" key="28">
    <source>
        <dbReference type="ARBA" id="ARBA00031227"/>
    </source>
</evidence>
<reference evidence="36" key="3">
    <citation type="submission" date="2025-09" db="UniProtKB">
        <authorList>
            <consortium name="Ensembl"/>
        </authorList>
    </citation>
    <scope>IDENTIFICATION</scope>
</reference>
<evidence type="ECO:0000256" key="13">
    <source>
        <dbReference type="ARBA" id="ARBA00022824"/>
    </source>
</evidence>
<keyword evidence="10" id="KW-0597">Phosphoprotein</keyword>
<evidence type="ECO:0000256" key="9">
    <source>
        <dbReference type="ARBA" id="ARBA00022548"/>
    </source>
</evidence>
<protein>
    <recommendedName>
        <fullName evidence="6">Delta(14)-sterol reductase LBR</fullName>
        <ecNumber evidence="5">1.3.1.70</ecNumber>
    </recommendedName>
    <alternativeName>
        <fullName evidence="29">3-beta-hydroxysterol Delta (14)-reductase</fullName>
    </alternativeName>
    <alternativeName>
        <fullName evidence="26">C-14 sterol reductase</fullName>
    </alternativeName>
    <alternativeName>
        <fullName evidence="25">Integral nuclear envelope inner membrane protein</fullName>
    </alternativeName>
    <alternativeName>
        <fullName evidence="27">Lamin-B receptor</fullName>
    </alternativeName>
    <alternativeName>
        <fullName evidence="28">Sterol C14-reductase</fullName>
    </alternativeName>
</protein>
<feature type="transmembrane region" description="Helical" evidence="33">
    <location>
        <begin position="267"/>
        <end position="290"/>
    </location>
</feature>
<dbReference type="PANTHER" id="PTHR21257:SF55">
    <property type="entry name" value="DELTA(14)-STEROL REDUCTASE LBR"/>
    <property type="match status" value="1"/>
</dbReference>
<comment type="catalytic activity">
    <reaction evidence="31">
        <text>5alpha-cholest-8,14-dien-3beta-ol + NADPH + H(+) = 5alpha-cholest-8-en-3beta-ol + NADP(+)</text>
        <dbReference type="Rhea" id="RHEA:46456"/>
        <dbReference type="ChEBI" id="CHEBI:15378"/>
        <dbReference type="ChEBI" id="CHEBI:16608"/>
        <dbReference type="ChEBI" id="CHEBI:57783"/>
        <dbReference type="ChEBI" id="CHEBI:58349"/>
        <dbReference type="ChEBI" id="CHEBI:86131"/>
    </reaction>
</comment>
<dbReference type="SUPFAM" id="SSF63748">
    <property type="entry name" value="Tudor/PWWP/MBT"/>
    <property type="match status" value="1"/>
</dbReference>
<comment type="pathway">
    <text evidence="3 33">Steroid biosynthesis; cholesterol biosynthesis.</text>
</comment>
<dbReference type="Bgee" id="ENSLACG00000012673">
    <property type="expression patterns" value="Expressed in chordate pharynx and 4 other cell types or tissues"/>
</dbReference>
<evidence type="ECO:0000256" key="14">
    <source>
        <dbReference type="ARBA" id="ARBA00022955"/>
    </source>
</evidence>
<evidence type="ECO:0000256" key="34">
    <source>
        <dbReference type="SAM" id="MobiDB-lite"/>
    </source>
</evidence>
<dbReference type="CDD" id="cd20381">
    <property type="entry name" value="Tudor_LBR"/>
    <property type="match status" value="1"/>
</dbReference>
<comment type="similarity">
    <text evidence="4 33">Belongs to the ERG4/ERG24 family.</text>
</comment>
<evidence type="ECO:0000256" key="32">
    <source>
        <dbReference type="ARBA" id="ARBA00049367"/>
    </source>
</evidence>
<dbReference type="InParanoid" id="H3AXM8"/>
<feature type="transmembrane region" description="Helical" evidence="33">
    <location>
        <begin position="228"/>
        <end position="247"/>
    </location>
</feature>
<reference evidence="37" key="1">
    <citation type="submission" date="2011-08" db="EMBL/GenBank/DDBJ databases">
        <title>The draft genome of Latimeria chalumnae.</title>
        <authorList>
            <person name="Di Palma F."/>
            <person name="Alfoldi J."/>
            <person name="Johnson J."/>
            <person name="Berlin A."/>
            <person name="Gnerre S."/>
            <person name="Jaffe D."/>
            <person name="MacCallum I."/>
            <person name="Young S."/>
            <person name="Walker B.J."/>
            <person name="Lander E."/>
            <person name="Lindblad-Toh K."/>
        </authorList>
    </citation>
    <scope>NUCLEOTIDE SEQUENCE [LARGE SCALE GENOMIC DNA]</scope>
    <source>
        <strain evidence="37">Wild caught</strain>
    </source>
</reference>
<dbReference type="OMA" id="HSSWHRY"/>
<dbReference type="Pfam" id="PF01222">
    <property type="entry name" value="ERG4_ERG24"/>
    <property type="match status" value="1"/>
</dbReference>
<evidence type="ECO:0000259" key="35">
    <source>
        <dbReference type="Pfam" id="PF09465"/>
    </source>
</evidence>
<evidence type="ECO:0000256" key="7">
    <source>
        <dbReference type="ARBA" id="ARBA00022490"/>
    </source>
</evidence>
<dbReference type="InterPro" id="IPR001171">
    <property type="entry name" value="ERG24_DHCR-like"/>
</dbReference>
<dbReference type="Gene3D" id="1.20.120.1630">
    <property type="match status" value="1"/>
</dbReference>
<evidence type="ECO:0000256" key="16">
    <source>
        <dbReference type="ARBA" id="ARBA00023002"/>
    </source>
</evidence>
<feature type="transmembrane region" description="Helical" evidence="33">
    <location>
        <begin position="498"/>
        <end position="517"/>
    </location>
</feature>
<dbReference type="GO" id="GO:0003677">
    <property type="term" value="F:DNA binding"/>
    <property type="evidence" value="ECO:0007669"/>
    <property type="project" value="UniProtKB-KW"/>
</dbReference>
<keyword evidence="11 33" id="KW-0812">Transmembrane</keyword>
<evidence type="ECO:0000256" key="29">
    <source>
        <dbReference type="ARBA" id="ARBA00032210"/>
    </source>
</evidence>
<evidence type="ECO:0000256" key="19">
    <source>
        <dbReference type="ARBA" id="ARBA00023125"/>
    </source>
</evidence>
<evidence type="ECO:0000313" key="36">
    <source>
        <dbReference type="Ensembl" id="ENSLACP00000014399.1"/>
    </source>
</evidence>
<keyword evidence="18 33" id="KW-0443">Lipid metabolism</keyword>
<dbReference type="STRING" id="7897.ENSLACP00000014399"/>
<feature type="compositionally biased region" description="Basic residues" evidence="34">
    <location>
        <begin position="87"/>
        <end position="111"/>
    </location>
</feature>
<dbReference type="EC" id="1.3.1.70" evidence="5"/>
<keyword evidence="20 33" id="KW-0472">Membrane</keyword>
<dbReference type="Pfam" id="PF09465">
    <property type="entry name" value="LBR_tudor"/>
    <property type="match status" value="1"/>
</dbReference>
<evidence type="ECO:0000256" key="12">
    <source>
        <dbReference type="ARBA" id="ARBA00022778"/>
    </source>
</evidence>
<keyword evidence="21 33" id="KW-1207">Sterol metabolism</keyword>
<proteinExistence type="inferred from homology"/>
<keyword evidence="7" id="KW-0963">Cytoplasm</keyword>
<evidence type="ECO:0000256" key="21">
    <source>
        <dbReference type="ARBA" id="ARBA00023166"/>
    </source>
</evidence>
<dbReference type="InterPro" id="IPR019023">
    <property type="entry name" value="Lamin-B_rcpt_of_tudor"/>
</dbReference>
<dbReference type="GO" id="GO:0050613">
    <property type="term" value="F:Delta14-sterol reductase activity"/>
    <property type="evidence" value="ECO:0007669"/>
    <property type="project" value="UniProtKB-EC"/>
</dbReference>
<organism evidence="36 37">
    <name type="scientific">Latimeria chalumnae</name>
    <name type="common">Coelacanth</name>
    <dbReference type="NCBI Taxonomy" id="7897"/>
    <lineage>
        <taxon>Eukaryota</taxon>
        <taxon>Metazoa</taxon>
        <taxon>Chordata</taxon>
        <taxon>Craniata</taxon>
        <taxon>Vertebrata</taxon>
        <taxon>Euteleostomi</taxon>
        <taxon>Coelacanthiformes</taxon>
        <taxon>Coelacanthidae</taxon>
        <taxon>Latimeria</taxon>
    </lineage>
</organism>
<evidence type="ECO:0000256" key="17">
    <source>
        <dbReference type="ARBA" id="ARBA00023011"/>
    </source>
</evidence>
<evidence type="ECO:0000256" key="24">
    <source>
        <dbReference type="ARBA" id="ARBA00023242"/>
    </source>
</evidence>
<dbReference type="FunFam" id="2.30.30.140:FF:000058">
    <property type="entry name" value="Lamin B receptor"/>
    <property type="match status" value="1"/>
</dbReference>
<keyword evidence="8 33" id="KW-0444">Lipid biosynthesis</keyword>
<dbReference type="EMBL" id="AFYH01130926">
    <property type="status" value="NOT_ANNOTATED_CDS"/>
    <property type="molecule type" value="Genomic_DNA"/>
</dbReference>
<feature type="transmembrane region" description="Helical" evidence="33">
    <location>
        <begin position="464"/>
        <end position="486"/>
    </location>
</feature>
<evidence type="ECO:0000256" key="2">
    <source>
        <dbReference type="ARBA" id="ARBA00004496"/>
    </source>
</evidence>
<evidence type="ECO:0000256" key="20">
    <source>
        <dbReference type="ARBA" id="ARBA00023136"/>
    </source>
</evidence>
<evidence type="ECO:0000256" key="33">
    <source>
        <dbReference type="RuleBase" id="RU369120"/>
    </source>
</evidence>
<feature type="transmembrane region" description="Helical" evidence="33">
    <location>
        <begin position="311"/>
        <end position="330"/>
    </location>
</feature>
<dbReference type="Gene3D" id="2.30.30.140">
    <property type="match status" value="1"/>
</dbReference>
<keyword evidence="16 33" id="KW-0560">Oxidoreductase</keyword>
<feature type="region of interest" description="Disordered" evidence="34">
    <location>
        <begin position="69"/>
        <end position="120"/>
    </location>
</feature>
<keyword evidence="22" id="KW-0675">Receptor</keyword>
<keyword evidence="24" id="KW-0539">Nucleus</keyword>
<evidence type="ECO:0000256" key="27">
    <source>
        <dbReference type="ARBA" id="ARBA00030798"/>
    </source>
</evidence>
<evidence type="ECO:0000256" key="31">
    <source>
        <dbReference type="ARBA" id="ARBA00048712"/>
    </source>
</evidence>
<dbReference type="GO" id="GO:0042074">
    <property type="term" value="P:cell migration involved in gastrulation"/>
    <property type="evidence" value="ECO:0007669"/>
    <property type="project" value="Ensembl"/>
</dbReference>
<dbReference type="PROSITE" id="PS01017">
    <property type="entry name" value="STEROL_REDUCT_1"/>
    <property type="match status" value="1"/>
</dbReference>
<keyword evidence="14 33" id="KW-0752">Steroid biosynthesis</keyword>
<evidence type="ECO:0000256" key="25">
    <source>
        <dbReference type="ARBA" id="ARBA00029624"/>
    </source>
</evidence>
<keyword evidence="12 33" id="KW-0152">Cholesterol biosynthesis</keyword>
<dbReference type="GO" id="GO:0005789">
    <property type="term" value="C:endoplasmic reticulum membrane"/>
    <property type="evidence" value="ECO:0007669"/>
    <property type="project" value="UniProtKB-SubCell"/>
</dbReference>
<comment type="catalytic activity">
    <reaction evidence="32">
        <text>4,4-dimethyl-5alpha-cholesta-8,24-dien-3beta-ol + NADP(+) = 4,4-dimethyl-5alpha-cholesta-8,14,24-trien-3beta-ol + NADPH + H(+)</text>
        <dbReference type="Rhea" id="RHEA:18561"/>
        <dbReference type="ChEBI" id="CHEBI:15378"/>
        <dbReference type="ChEBI" id="CHEBI:17813"/>
        <dbReference type="ChEBI" id="CHEBI:18364"/>
        <dbReference type="ChEBI" id="CHEBI:57783"/>
        <dbReference type="ChEBI" id="CHEBI:58349"/>
        <dbReference type="EC" id="1.3.1.70"/>
    </reaction>
</comment>
<dbReference type="InterPro" id="IPR018083">
    <property type="entry name" value="Sterol_reductase_CS"/>
</dbReference>
<evidence type="ECO:0000256" key="10">
    <source>
        <dbReference type="ARBA" id="ARBA00022553"/>
    </source>
</evidence>
<evidence type="ECO:0000256" key="22">
    <source>
        <dbReference type="ARBA" id="ARBA00023170"/>
    </source>
</evidence>
<dbReference type="AlphaFoldDB" id="H3AXM8"/>
<evidence type="ECO:0000256" key="23">
    <source>
        <dbReference type="ARBA" id="ARBA00023221"/>
    </source>
</evidence>
<evidence type="ECO:0000256" key="15">
    <source>
        <dbReference type="ARBA" id="ARBA00022989"/>
    </source>
</evidence>
<keyword evidence="15 33" id="KW-1133">Transmembrane helix</keyword>
<keyword evidence="17 33" id="KW-0756">Sterol biosynthesis</keyword>
<dbReference type="GeneTree" id="ENSGT00390000000417"/>
<evidence type="ECO:0000313" key="37">
    <source>
        <dbReference type="Proteomes" id="UP000008672"/>
    </source>
</evidence>
<name>H3AXM8_LATCH</name>
<keyword evidence="23 33" id="KW-0753">Steroid metabolism</keyword>
<dbReference type="FunCoup" id="H3AXM8">
    <property type="interactions" value="2203"/>
</dbReference>
<feature type="compositionally biased region" description="Polar residues" evidence="34">
    <location>
        <begin position="138"/>
        <end position="150"/>
    </location>
</feature>
<accession>H3AXM8</accession>
<dbReference type="GO" id="GO:0006695">
    <property type="term" value="P:cholesterol biosynthetic process"/>
    <property type="evidence" value="ECO:0007669"/>
    <property type="project" value="UniProtKB-UniRule"/>
</dbReference>
<comment type="catalytic activity">
    <reaction evidence="30">
        <text>4,4-dimethyl-8,14-cholestadien-3beta-ol + NADPH + H(+) = 4,4-dimethyl-5alpha-cholest-8-en-3beta-ol + NADP(+)</text>
        <dbReference type="Rhea" id="RHEA:46812"/>
        <dbReference type="ChEBI" id="CHEBI:15378"/>
        <dbReference type="ChEBI" id="CHEBI:57783"/>
        <dbReference type="ChEBI" id="CHEBI:58349"/>
        <dbReference type="ChEBI" id="CHEBI:78904"/>
        <dbReference type="ChEBI" id="CHEBI:87044"/>
    </reaction>
</comment>
<feature type="domain" description="Lamin-B receptor of TUDOR" evidence="35">
    <location>
        <begin position="1"/>
        <end position="55"/>
    </location>
</feature>
<evidence type="ECO:0000256" key="6">
    <source>
        <dbReference type="ARBA" id="ARBA00017801"/>
    </source>
</evidence>
<dbReference type="PROSITE" id="PS01018">
    <property type="entry name" value="STEROL_REDUCT_2"/>
    <property type="match status" value="1"/>
</dbReference>